<proteinExistence type="predicted"/>
<sequence length="239" mass="26578">MSYGARDELDMTIGQANEAMLIDSQATKKMLVEFQAGCLVVLLAPGFHVTIAPRYQNQRGKPSIHTLLDLPTRIATQWEGQNLSQHQVPKSNATEWLAKVKTMPLVLSRSIRDAPYVHPKAISFSCVGERRDWEASEAMPDAPTRDTFSSFYDARKDGKKTWIGLFSVPTGQLIGNLWKDAKWHAYAVAIISNPAGGKIAVLWDCDPVNVTEGSRAKDVLWGKQRTFLGYKAPTKTSYP</sequence>
<evidence type="ECO:0000313" key="2">
    <source>
        <dbReference type="Proteomes" id="UP000286045"/>
    </source>
</evidence>
<name>A0A439D035_9PEZI</name>
<protein>
    <submittedName>
        <fullName evidence="1">Uncharacterized protein</fullName>
    </submittedName>
</protein>
<comment type="caution">
    <text evidence="1">The sequence shown here is derived from an EMBL/GenBank/DDBJ whole genome shotgun (WGS) entry which is preliminary data.</text>
</comment>
<reference evidence="1 2" key="1">
    <citation type="submission" date="2018-12" db="EMBL/GenBank/DDBJ databases">
        <title>Draft genome sequence of Xylaria grammica IHI A82.</title>
        <authorList>
            <person name="Buettner E."/>
            <person name="Kellner H."/>
        </authorList>
    </citation>
    <scope>NUCLEOTIDE SEQUENCE [LARGE SCALE GENOMIC DNA]</scope>
    <source>
        <strain evidence="1 2">IHI A82</strain>
    </source>
</reference>
<gene>
    <name evidence="1" type="ORF">EKO27_g7297</name>
</gene>
<dbReference type="EMBL" id="RYZI01000235">
    <property type="protein sequence ID" value="RWA07815.1"/>
    <property type="molecule type" value="Genomic_DNA"/>
</dbReference>
<organism evidence="1 2">
    <name type="scientific">Xylaria grammica</name>
    <dbReference type="NCBI Taxonomy" id="363999"/>
    <lineage>
        <taxon>Eukaryota</taxon>
        <taxon>Fungi</taxon>
        <taxon>Dikarya</taxon>
        <taxon>Ascomycota</taxon>
        <taxon>Pezizomycotina</taxon>
        <taxon>Sordariomycetes</taxon>
        <taxon>Xylariomycetidae</taxon>
        <taxon>Xylariales</taxon>
        <taxon>Xylariaceae</taxon>
        <taxon>Xylaria</taxon>
    </lineage>
</organism>
<accession>A0A439D035</accession>
<dbReference type="AlphaFoldDB" id="A0A439D035"/>
<evidence type="ECO:0000313" key="1">
    <source>
        <dbReference type="EMBL" id="RWA07815.1"/>
    </source>
</evidence>
<dbReference type="Proteomes" id="UP000286045">
    <property type="component" value="Unassembled WGS sequence"/>
</dbReference>
<keyword evidence="2" id="KW-1185">Reference proteome</keyword>